<reference evidence="3" key="1">
    <citation type="submission" date="2006-10" db="EMBL/GenBank/DDBJ databases">
        <authorList>
            <person name="Amadeo P."/>
            <person name="Zhao Q."/>
            <person name="Wortman J."/>
            <person name="Fraser-Liggett C."/>
            <person name="Carlton J."/>
        </authorList>
    </citation>
    <scope>NUCLEOTIDE SEQUENCE</scope>
    <source>
        <strain evidence="3">G3</strain>
    </source>
</reference>
<sequence>MSTSKSKIPPINQGRLDLTGMGLTSLDEIPVSSKLRELILTDNQITSFKSLQPQPNLTTIIANRNPIKYLTGLDKMPALTSIDLTETPLEKNNDCVVRILYTIGPKLQYINKNKVTEDDQTRANIYEKKNIVEKKYLPLESEEDEDLDQLSPIEKKSFEKISPIYIQEMSKHFADIAYNEAKLYDLKQFGMMPVITEDSTFEDKVRTIVHLKKRINLLADEIDKNLEE</sequence>
<protein>
    <recommendedName>
        <fullName evidence="5">Leucine Rich Repeat family protein</fullName>
    </recommendedName>
</protein>
<dbReference type="InterPro" id="IPR001611">
    <property type="entry name" value="Leu-rich_rpt"/>
</dbReference>
<dbReference type="SUPFAM" id="SSF52058">
    <property type="entry name" value="L domain-like"/>
    <property type="match status" value="1"/>
</dbReference>
<evidence type="ECO:0000313" key="3">
    <source>
        <dbReference type="EMBL" id="EAY03317.1"/>
    </source>
</evidence>
<evidence type="ECO:0000256" key="1">
    <source>
        <dbReference type="ARBA" id="ARBA00022614"/>
    </source>
</evidence>
<dbReference type="Gene3D" id="3.80.10.10">
    <property type="entry name" value="Ribonuclease Inhibitor"/>
    <property type="match status" value="1"/>
</dbReference>
<proteinExistence type="predicted"/>
<dbReference type="OrthoDB" id="1517790at2759"/>
<dbReference type="EMBL" id="DS113508">
    <property type="protein sequence ID" value="EAY03317.1"/>
    <property type="molecule type" value="Genomic_DNA"/>
</dbReference>
<dbReference type="PROSITE" id="PS51450">
    <property type="entry name" value="LRR"/>
    <property type="match status" value="1"/>
</dbReference>
<name>A2EVI5_TRIV3</name>
<keyword evidence="2" id="KW-0677">Repeat</keyword>
<dbReference type="InterPro" id="IPR032675">
    <property type="entry name" value="LRR_dom_sf"/>
</dbReference>
<dbReference type="PANTHER" id="PTHR18849">
    <property type="entry name" value="LEUCINE RICH REPEAT PROTEIN"/>
    <property type="match status" value="1"/>
</dbReference>
<evidence type="ECO:0000256" key="2">
    <source>
        <dbReference type="ARBA" id="ARBA00022737"/>
    </source>
</evidence>
<dbReference type="AlphaFoldDB" id="A2EVI5"/>
<dbReference type="InParanoid" id="A2EVI5"/>
<evidence type="ECO:0008006" key="5">
    <source>
        <dbReference type="Google" id="ProtNLM"/>
    </source>
</evidence>
<reference evidence="3" key="2">
    <citation type="journal article" date="2007" name="Science">
        <title>Draft genome sequence of the sexually transmitted pathogen Trichomonas vaginalis.</title>
        <authorList>
            <person name="Carlton J.M."/>
            <person name="Hirt R.P."/>
            <person name="Silva J.C."/>
            <person name="Delcher A.L."/>
            <person name="Schatz M."/>
            <person name="Zhao Q."/>
            <person name="Wortman J.R."/>
            <person name="Bidwell S.L."/>
            <person name="Alsmark U.C.M."/>
            <person name="Besteiro S."/>
            <person name="Sicheritz-Ponten T."/>
            <person name="Noel C.J."/>
            <person name="Dacks J.B."/>
            <person name="Foster P.G."/>
            <person name="Simillion C."/>
            <person name="Van de Peer Y."/>
            <person name="Miranda-Saavedra D."/>
            <person name="Barton G.J."/>
            <person name="Westrop G.D."/>
            <person name="Mueller S."/>
            <person name="Dessi D."/>
            <person name="Fiori P.L."/>
            <person name="Ren Q."/>
            <person name="Paulsen I."/>
            <person name="Zhang H."/>
            <person name="Bastida-Corcuera F.D."/>
            <person name="Simoes-Barbosa A."/>
            <person name="Brown M.T."/>
            <person name="Hayes R.D."/>
            <person name="Mukherjee M."/>
            <person name="Okumura C.Y."/>
            <person name="Schneider R."/>
            <person name="Smith A.J."/>
            <person name="Vanacova S."/>
            <person name="Villalvazo M."/>
            <person name="Haas B.J."/>
            <person name="Pertea M."/>
            <person name="Feldblyum T.V."/>
            <person name="Utterback T.R."/>
            <person name="Shu C.L."/>
            <person name="Osoegawa K."/>
            <person name="de Jong P.J."/>
            <person name="Hrdy I."/>
            <person name="Horvathova L."/>
            <person name="Zubacova Z."/>
            <person name="Dolezal P."/>
            <person name="Malik S.B."/>
            <person name="Logsdon J.M. Jr."/>
            <person name="Henze K."/>
            <person name="Gupta A."/>
            <person name="Wang C.C."/>
            <person name="Dunne R.L."/>
            <person name="Upcroft J.A."/>
            <person name="Upcroft P."/>
            <person name="White O."/>
            <person name="Salzberg S.L."/>
            <person name="Tang P."/>
            <person name="Chiu C.-H."/>
            <person name="Lee Y.-S."/>
            <person name="Embley T.M."/>
            <person name="Coombs G.H."/>
            <person name="Mottram J.C."/>
            <person name="Tachezy J."/>
            <person name="Fraser-Liggett C.M."/>
            <person name="Johnson P.J."/>
        </authorList>
    </citation>
    <scope>NUCLEOTIDE SEQUENCE [LARGE SCALE GENOMIC DNA]</scope>
    <source>
        <strain evidence="3">G3</strain>
    </source>
</reference>
<keyword evidence="4" id="KW-1185">Reference proteome</keyword>
<dbReference type="VEuPathDB" id="TrichDB:TVAGG3_0827440"/>
<dbReference type="SMR" id="A2EVI5"/>
<dbReference type="RefSeq" id="XP_001315540.1">
    <property type="nucleotide sequence ID" value="XM_001315505.1"/>
</dbReference>
<gene>
    <name evidence="3" type="ORF">TVAG_173620</name>
</gene>
<keyword evidence="1" id="KW-0433">Leucine-rich repeat</keyword>
<evidence type="ECO:0000313" key="4">
    <source>
        <dbReference type="Proteomes" id="UP000001542"/>
    </source>
</evidence>
<organism evidence="3 4">
    <name type="scientific">Trichomonas vaginalis (strain ATCC PRA-98 / G3)</name>
    <dbReference type="NCBI Taxonomy" id="412133"/>
    <lineage>
        <taxon>Eukaryota</taxon>
        <taxon>Metamonada</taxon>
        <taxon>Parabasalia</taxon>
        <taxon>Trichomonadida</taxon>
        <taxon>Trichomonadidae</taxon>
        <taxon>Trichomonas</taxon>
    </lineage>
</organism>
<dbReference type="VEuPathDB" id="TrichDB:TVAG_173620"/>
<accession>A2EVI5</accession>
<dbReference type="KEGG" id="tva:4761161"/>
<dbReference type="PANTHER" id="PTHR18849:SF0">
    <property type="entry name" value="CILIA- AND FLAGELLA-ASSOCIATED PROTEIN 410-RELATED"/>
    <property type="match status" value="1"/>
</dbReference>
<dbReference type="Proteomes" id="UP000001542">
    <property type="component" value="Unassembled WGS sequence"/>
</dbReference>